<dbReference type="Gene3D" id="3.40.50.2300">
    <property type="match status" value="1"/>
</dbReference>
<dbReference type="SUPFAM" id="SSF53822">
    <property type="entry name" value="Periplasmic binding protein-like I"/>
    <property type="match status" value="1"/>
</dbReference>
<accession>A0A3D5QC60</accession>
<dbReference type="AlphaFoldDB" id="A0A3D5QC60"/>
<name>A0A3D5QC60_FLESI</name>
<keyword evidence="2" id="KW-0732">Signal</keyword>
<evidence type="ECO:0000256" key="1">
    <source>
        <dbReference type="ARBA" id="ARBA00010062"/>
    </source>
</evidence>
<dbReference type="InterPro" id="IPR028082">
    <property type="entry name" value="Peripla_BP_I"/>
</dbReference>
<comment type="caution">
    <text evidence="4">The sequence shown here is derived from an EMBL/GenBank/DDBJ whole genome shotgun (WGS) entry which is preliminary data.</text>
</comment>
<evidence type="ECO:0000313" key="5">
    <source>
        <dbReference type="Proteomes" id="UP000262325"/>
    </source>
</evidence>
<proteinExistence type="inferred from homology"/>
<evidence type="ECO:0000313" key="4">
    <source>
        <dbReference type="EMBL" id="HCW93250.1"/>
    </source>
</evidence>
<evidence type="ECO:0000259" key="3">
    <source>
        <dbReference type="Pfam" id="PF13458"/>
    </source>
</evidence>
<dbReference type="InterPro" id="IPR028081">
    <property type="entry name" value="Leu-bd"/>
</dbReference>
<gene>
    <name evidence="4" type="ORF">DHM44_06185</name>
</gene>
<sequence length="115" mass="12677">MKKLTFILLILVISTVCYAEIRLGALFSTTGPASFLGMPEKQTLEMLVEEANSNGGINGEKIELFLYDTRGIDAEARKKFIRLVKKDRVDAVIGPTRSGSTLAIKELAGRFKMPL</sequence>
<reference evidence="4 5" key="1">
    <citation type="journal article" date="2018" name="Nat. Biotechnol.">
        <title>A standardized bacterial taxonomy based on genome phylogeny substantially revises the tree of life.</title>
        <authorList>
            <person name="Parks D.H."/>
            <person name="Chuvochina M."/>
            <person name="Waite D.W."/>
            <person name="Rinke C."/>
            <person name="Skarshewski A."/>
            <person name="Chaumeil P.A."/>
            <person name="Hugenholtz P."/>
        </authorList>
    </citation>
    <scope>NUCLEOTIDE SEQUENCE [LARGE SCALE GENOMIC DNA]</scope>
    <source>
        <strain evidence="4">UBA8672</strain>
    </source>
</reference>
<dbReference type="Pfam" id="PF13458">
    <property type="entry name" value="Peripla_BP_6"/>
    <property type="match status" value="1"/>
</dbReference>
<feature type="domain" description="Leucine-binding protein" evidence="3">
    <location>
        <begin position="20"/>
        <end position="111"/>
    </location>
</feature>
<evidence type="ECO:0000256" key="2">
    <source>
        <dbReference type="ARBA" id="ARBA00022729"/>
    </source>
</evidence>
<dbReference type="PANTHER" id="PTHR30483:SF38">
    <property type="entry name" value="BLR7848 PROTEIN"/>
    <property type="match status" value="1"/>
</dbReference>
<dbReference type="Proteomes" id="UP000262325">
    <property type="component" value="Unassembled WGS sequence"/>
</dbReference>
<feature type="non-terminal residue" evidence="4">
    <location>
        <position position="115"/>
    </location>
</feature>
<dbReference type="InterPro" id="IPR051010">
    <property type="entry name" value="BCAA_transport"/>
</dbReference>
<dbReference type="PANTHER" id="PTHR30483">
    <property type="entry name" value="LEUCINE-SPECIFIC-BINDING PROTEIN"/>
    <property type="match status" value="1"/>
</dbReference>
<protein>
    <submittedName>
        <fullName evidence="4">ABC transporter substrate-binding protein</fullName>
    </submittedName>
</protein>
<organism evidence="4 5">
    <name type="scientific">Flexistipes sinusarabici</name>
    <dbReference type="NCBI Taxonomy" id="2352"/>
    <lineage>
        <taxon>Bacteria</taxon>
        <taxon>Pseudomonadati</taxon>
        <taxon>Deferribacterota</taxon>
        <taxon>Deferribacteres</taxon>
        <taxon>Deferribacterales</taxon>
        <taxon>Flexistipitaceae</taxon>
        <taxon>Flexistipes</taxon>
    </lineage>
</organism>
<comment type="similarity">
    <text evidence="1">Belongs to the leucine-binding protein family.</text>
</comment>
<dbReference type="EMBL" id="DPPF01000121">
    <property type="protein sequence ID" value="HCW93250.1"/>
    <property type="molecule type" value="Genomic_DNA"/>
</dbReference>